<keyword evidence="5" id="KW-1185">Reference proteome</keyword>
<evidence type="ECO:0000313" key="5">
    <source>
        <dbReference type="Proteomes" id="UP000226429"/>
    </source>
</evidence>
<evidence type="ECO:0000256" key="2">
    <source>
        <dbReference type="ARBA" id="ARBA00007637"/>
    </source>
</evidence>
<dbReference type="PANTHER" id="PTHR43000">
    <property type="entry name" value="DTDP-D-GLUCOSE 4,6-DEHYDRATASE-RELATED"/>
    <property type="match status" value="1"/>
</dbReference>
<comment type="similarity">
    <text evidence="2">Belongs to the NAD(P)-dependent epimerase/dehydratase family.</text>
</comment>
<dbReference type="EMBL" id="NMOS02000008">
    <property type="protein sequence ID" value="RDH40492.1"/>
    <property type="molecule type" value="Genomic_DNA"/>
</dbReference>
<evidence type="ECO:0000259" key="3">
    <source>
        <dbReference type="Pfam" id="PF01370"/>
    </source>
</evidence>
<dbReference type="Gene3D" id="3.40.50.720">
    <property type="entry name" value="NAD(P)-binding Rossmann-like Domain"/>
    <property type="match status" value="1"/>
</dbReference>
<reference evidence="4 5" key="1">
    <citation type="journal article" date="2017" name="Int. J. Syst. Evol. Microbiol.">
        <title>Aquarickettsiella crustaci n. gen. n. sp. (Gammaproteobacteria: Legionellales: Coxiellaceae); a bacterial pathogen of the freshwater crustacean: Gammarus fossarum (Malacostraca: Amphipoda).</title>
        <authorList>
            <person name="Bojko J."/>
            <person name="Dunn A.M."/>
            <person name="Stebbing P.D."/>
            <person name="Van Aerle R."/>
            <person name="Bacela-Spychalska K."/>
            <person name="Bean T.P."/>
            <person name="Stentiford G.D."/>
        </authorList>
    </citation>
    <scope>NUCLEOTIDE SEQUENCE [LARGE SCALE GENOMIC DNA]</scope>
    <source>
        <strain evidence="4">RA15029</strain>
    </source>
</reference>
<dbReference type="Pfam" id="PF01370">
    <property type="entry name" value="Epimerase"/>
    <property type="match status" value="1"/>
</dbReference>
<reference evidence="4 5" key="2">
    <citation type="journal article" date="2018" name="J. Invertebr. Pathol.">
        <title>'Candidatus Aquirickettsiella gammari' (Gammaproteobacteria: Legionellales: Coxiellaceae): A bacterial pathogen of the freshwater crustacean Gammarus fossarum (Malacostraca: Amphipoda).</title>
        <authorList>
            <person name="Bojko J."/>
            <person name="Dunn A.M."/>
            <person name="Stebbing P.D."/>
            <person name="van Aerle R."/>
            <person name="Bacela-Spychalska K."/>
            <person name="Bean T.P."/>
            <person name="Urrutia A."/>
            <person name="Stentiford G.D."/>
        </authorList>
    </citation>
    <scope>NUCLEOTIDE SEQUENCE [LARGE SCALE GENOMIC DNA]</scope>
    <source>
        <strain evidence="4">RA15029</strain>
    </source>
</reference>
<dbReference type="InterPro" id="IPR001509">
    <property type="entry name" value="Epimerase_deHydtase"/>
</dbReference>
<evidence type="ECO:0000313" key="4">
    <source>
        <dbReference type="EMBL" id="RDH40492.1"/>
    </source>
</evidence>
<dbReference type="Proteomes" id="UP000226429">
    <property type="component" value="Unassembled WGS sequence"/>
</dbReference>
<comment type="caution">
    <text evidence="4">The sequence shown here is derived from an EMBL/GenBank/DDBJ whole genome shotgun (WGS) entry which is preliminary data.</text>
</comment>
<gene>
    <name evidence="4" type="ORF">CFE62_003800</name>
</gene>
<feature type="domain" description="NAD-dependent epimerase/dehydratase" evidence="3">
    <location>
        <begin position="7"/>
        <end position="239"/>
    </location>
</feature>
<proteinExistence type="inferred from homology"/>
<dbReference type="SUPFAM" id="SSF51735">
    <property type="entry name" value="NAD(P)-binding Rossmann-fold domains"/>
    <property type="match status" value="1"/>
</dbReference>
<organism evidence="4 5">
    <name type="scientific">Candidatus Aquirickettsiella gammari</name>
    <dbReference type="NCBI Taxonomy" id="2016198"/>
    <lineage>
        <taxon>Bacteria</taxon>
        <taxon>Pseudomonadati</taxon>
        <taxon>Pseudomonadota</taxon>
        <taxon>Gammaproteobacteria</taxon>
        <taxon>Legionellales</taxon>
        <taxon>Coxiellaceae</taxon>
        <taxon>Candidatus Aquirickettsiella</taxon>
    </lineage>
</organism>
<accession>A0A370CHZ3</accession>
<dbReference type="Gene3D" id="3.90.25.10">
    <property type="entry name" value="UDP-galactose 4-epimerase, domain 1"/>
    <property type="match status" value="1"/>
</dbReference>
<dbReference type="InterPro" id="IPR036291">
    <property type="entry name" value="NAD(P)-bd_dom_sf"/>
</dbReference>
<evidence type="ECO:0000256" key="1">
    <source>
        <dbReference type="ARBA" id="ARBA00005125"/>
    </source>
</evidence>
<name>A0A370CHZ3_9COXI</name>
<protein>
    <submittedName>
        <fullName evidence="4">NAD-dependent epimerase/dehydratase family protein</fullName>
    </submittedName>
</protein>
<dbReference type="AlphaFoldDB" id="A0A370CHZ3"/>
<sequence>MLGAKLLVTGAAGFIGRTLVKQLAESGYCINALDSFRFSNRSQIYTHKNINWVEGDTRDWELVSKLTQGKQAIIHLAAPSSFLMHEENDLEACEFTLMGFKTVMEAAKKHTVKKVVWASTSAVYERNPVPYHEAMTLNPPDSKAGCKLFCEQEARRYSERYGINCIGLRPFSVYGVGEHTKGGYANIVSLFTWAIMHGEQPVVWGDGSQTRDFIFVEDAATLFQKALELDIPTQELNVGFGQEHSFNEVIQCIAQLLNKEVKPRYVPVPIKIYAHRLWADMRKTESLLGFKPSIDLRHGVEKIIQVTKALNDNQLREKQHYYLSLSEII</sequence>
<comment type="pathway">
    <text evidence="1">Bacterial outer membrane biogenesis; LPS O-antigen biosynthesis.</text>
</comment>